<gene>
    <name evidence="3" type="ORF">CAEBREN_19492</name>
</gene>
<accession>G0N556</accession>
<dbReference type="HOGENOM" id="CLU_1267919_0_0_1"/>
<evidence type="ECO:0000256" key="2">
    <source>
        <dbReference type="SAM" id="SignalP"/>
    </source>
</evidence>
<reference evidence="4" key="1">
    <citation type="submission" date="2011-07" db="EMBL/GenBank/DDBJ databases">
        <authorList>
            <consortium name="Caenorhabditis brenneri Sequencing and Analysis Consortium"/>
            <person name="Wilson R.K."/>
        </authorList>
    </citation>
    <scope>NUCLEOTIDE SEQUENCE [LARGE SCALE GENOMIC DNA]</scope>
    <source>
        <strain evidence="4">PB2801</strain>
    </source>
</reference>
<feature type="chain" id="PRO_5003405142" evidence="2">
    <location>
        <begin position="20"/>
        <end position="225"/>
    </location>
</feature>
<dbReference type="OMA" id="RIQMCDE"/>
<evidence type="ECO:0000313" key="4">
    <source>
        <dbReference type="Proteomes" id="UP000008068"/>
    </source>
</evidence>
<feature type="signal peptide" evidence="2">
    <location>
        <begin position="1"/>
        <end position="19"/>
    </location>
</feature>
<dbReference type="FunCoup" id="G0N556">
    <property type="interactions" value="401"/>
</dbReference>
<organism evidence="4">
    <name type="scientific">Caenorhabditis brenneri</name>
    <name type="common">Nematode worm</name>
    <dbReference type="NCBI Taxonomy" id="135651"/>
    <lineage>
        <taxon>Eukaryota</taxon>
        <taxon>Metazoa</taxon>
        <taxon>Ecdysozoa</taxon>
        <taxon>Nematoda</taxon>
        <taxon>Chromadorea</taxon>
        <taxon>Rhabditida</taxon>
        <taxon>Rhabditina</taxon>
        <taxon>Rhabditomorpha</taxon>
        <taxon>Rhabditoidea</taxon>
        <taxon>Rhabditidae</taxon>
        <taxon>Peloderinae</taxon>
        <taxon>Caenorhabditis</taxon>
    </lineage>
</organism>
<proteinExistence type="predicted"/>
<dbReference type="Proteomes" id="UP000008068">
    <property type="component" value="Unassembled WGS sequence"/>
</dbReference>
<dbReference type="eggNOG" id="ENOG502TI93">
    <property type="taxonomic scope" value="Eukaryota"/>
</dbReference>
<sequence>MVRILVNILLLFLLVTHEGGRVQNQKNIQAQIVDIKPEIMQNHKKSRHGFVFNFFNLTRENVPTNNFLAMKNVTDYNIKDANISTSVLPTLDYQAIYIYTYEGSAFVQIRMCKEGRLLNGGHATKGWNMIALDFPRLNYAAGCKNFSMEHDRPTLHLQGSAHLLVWKTDKFCFTNRPVSVFFGSFVRFIILALCGVSVGLTINDFLGKVGEEEDEKAPLEQETSV</sequence>
<keyword evidence="1" id="KW-0812">Transmembrane</keyword>
<feature type="transmembrane region" description="Helical" evidence="1">
    <location>
        <begin position="180"/>
        <end position="202"/>
    </location>
</feature>
<keyword evidence="1" id="KW-0472">Membrane</keyword>
<dbReference type="EMBL" id="GL379839">
    <property type="protein sequence ID" value="EGT52984.1"/>
    <property type="molecule type" value="Genomic_DNA"/>
</dbReference>
<dbReference type="OrthoDB" id="5870993at2759"/>
<evidence type="ECO:0000313" key="3">
    <source>
        <dbReference type="EMBL" id="EGT52984.1"/>
    </source>
</evidence>
<keyword evidence="4" id="KW-1185">Reference proteome</keyword>
<dbReference type="InParanoid" id="G0N556"/>
<keyword evidence="2" id="KW-0732">Signal</keyword>
<dbReference type="AlphaFoldDB" id="G0N556"/>
<protein>
    <submittedName>
        <fullName evidence="3">Uncharacterized protein</fullName>
    </submittedName>
</protein>
<name>G0N556_CAEBE</name>
<keyword evidence="1" id="KW-1133">Transmembrane helix</keyword>
<evidence type="ECO:0000256" key="1">
    <source>
        <dbReference type="SAM" id="Phobius"/>
    </source>
</evidence>